<organism evidence="3 4">
    <name type="scientific">Nakamurella panacisegetis</name>
    <dbReference type="NCBI Taxonomy" id="1090615"/>
    <lineage>
        <taxon>Bacteria</taxon>
        <taxon>Bacillati</taxon>
        <taxon>Actinomycetota</taxon>
        <taxon>Actinomycetes</taxon>
        <taxon>Nakamurellales</taxon>
        <taxon>Nakamurellaceae</taxon>
        <taxon>Nakamurella</taxon>
    </lineage>
</organism>
<sequence length="437" mass="46860">MTSVRDRSRTDSPASRRPAQRSRADLAARVVLAHSFASHALEVSSSGHQIWAVDDGGRVPPPSAASVQADAAMLLRGSAIAAAAHPLIGEASRRLTAQLVDAQDESLLTALCLDPGRALDHAVVHIQLRAAGHADPIRDRLLLDALAEGLDGPERLPHRTLELQWLRDVMRGNQSALDLSREVLARSTFGRPLDVLNAQADDLAAFSHVVLYLSDLGRRHGVLPRSSRDIARDADAGLAVAMDQGRDDLAAELLWTWPMLGIPWSATAVFCFNLLAQKQDRLGFLPGPDYSAAAHQALPSDEQLDYMVSTSYHPTLALGLACAAALADDRAPASAVPGRRASGGVVPELVQLLPPRDAEWEAAFRAIDRPRQEALAPFVLAAGLRRARERTDLVVLRDLLEAALRLDETQTPAVAQAAGLLRRVGLLAGSTEFTRAG</sequence>
<feature type="domain" description="DUF6895" evidence="2">
    <location>
        <begin position="68"/>
        <end position="323"/>
    </location>
</feature>
<dbReference type="EMBL" id="LT629710">
    <property type="protein sequence ID" value="SDP35526.1"/>
    <property type="molecule type" value="Genomic_DNA"/>
</dbReference>
<feature type="compositionally biased region" description="Basic and acidic residues" evidence="1">
    <location>
        <begin position="1"/>
        <end position="10"/>
    </location>
</feature>
<dbReference type="InterPro" id="IPR054190">
    <property type="entry name" value="DUF6895"/>
</dbReference>
<gene>
    <name evidence="3" type="ORF">SAMN04515671_3855</name>
</gene>
<evidence type="ECO:0000313" key="3">
    <source>
        <dbReference type="EMBL" id="SDP35526.1"/>
    </source>
</evidence>
<dbReference type="AlphaFoldDB" id="A0A1H0S2N7"/>
<dbReference type="Proteomes" id="UP000198741">
    <property type="component" value="Chromosome I"/>
</dbReference>
<evidence type="ECO:0000313" key="4">
    <source>
        <dbReference type="Proteomes" id="UP000198741"/>
    </source>
</evidence>
<protein>
    <recommendedName>
        <fullName evidence="2">DUF6895 domain-containing protein</fullName>
    </recommendedName>
</protein>
<proteinExistence type="predicted"/>
<dbReference type="OrthoDB" id="5141156at2"/>
<keyword evidence="4" id="KW-1185">Reference proteome</keyword>
<name>A0A1H0S2N7_9ACTN</name>
<dbReference type="Pfam" id="PF21836">
    <property type="entry name" value="DUF6895"/>
    <property type="match status" value="1"/>
</dbReference>
<dbReference type="RefSeq" id="WP_157695537.1">
    <property type="nucleotide sequence ID" value="NZ_LT629710.1"/>
</dbReference>
<evidence type="ECO:0000256" key="1">
    <source>
        <dbReference type="SAM" id="MobiDB-lite"/>
    </source>
</evidence>
<feature type="region of interest" description="Disordered" evidence="1">
    <location>
        <begin position="1"/>
        <end position="21"/>
    </location>
</feature>
<evidence type="ECO:0000259" key="2">
    <source>
        <dbReference type="Pfam" id="PF21836"/>
    </source>
</evidence>
<accession>A0A1H0S2N7</accession>
<reference evidence="3 4" key="1">
    <citation type="submission" date="2016-10" db="EMBL/GenBank/DDBJ databases">
        <authorList>
            <person name="de Groot N.N."/>
        </authorList>
    </citation>
    <scope>NUCLEOTIDE SEQUENCE [LARGE SCALE GENOMIC DNA]</scope>
    <source>
        <strain evidence="4">P4-7,KCTC 19426,CECT 7604</strain>
    </source>
</reference>